<proteinExistence type="predicted"/>
<reference evidence="2 3" key="1">
    <citation type="submission" date="2019-11" db="EMBL/GenBank/DDBJ databases">
        <title>Whole-genome sequence of Rhodoplanes serenus DSM 18633, type strain.</title>
        <authorList>
            <person name="Kyndt J.A."/>
            <person name="Meyer T.E."/>
        </authorList>
    </citation>
    <scope>NUCLEOTIDE SEQUENCE [LARGE SCALE GENOMIC DNA]</scope>
    <source>
        <strain evidence="2 3">DSM 18633</strain>
    </source>
</reference>
<dbReference type="Pfam" id="PF02663">
    <property type="entry name" value="FmdE"/>
    <property type="match status" value="1"/>
</dbReference>
<dbReference type="RefSeq" id="WP_155478257.1">
    <property type="nucleotide sequence ID" value="NZ_WNKV01000001.1"/>
</dbReference>
<comment type="caution">
    <text evidence="2">The sequence shown here is derived from an EMBL/GenBank/DDBJ whole genome shotgun (WGS) entry which is preliminary data.</text>
</comment>
<sequence length="201" mass="20708">MRGVIASTARIGMGAAPLAAVALLAVVVAAPPLHAHDGPIETTPAEERDLWVSLGARVHGGFGSLIAVGIRIGDDARRRLGAAPRELDVTYRSSPGAPCACIVDGVMIATRASPGQGTLRVADAPAGPGLFGQVVIRHRPSGRVVAYAVPETIWPRLRDINKEPTGVGRWDAVMAIPAAELMTVQDIPAAEASGPATEAKP</sequence>
<evidence type="ECO:0000313" key="3">
    <source>
        <dbReference type="Proteomes" id="UP000438991"/>
    </source>
</evidence>
<dbReference type="EMBL" id="WNKV01000001">
    <property type="protein sequence ID" value="MTW14735.1"/>
    <property type="molecule type" value="Genomic_DNA"/>
</dbReference>
<protein>
    <submittedName>
        <fullName evidence="2">Thioesterase</fullName>
    </submittedName>
</protein>
<evidence type="ECO:0000259" key="1">
    <source>
        <dbReference type="Pfam" id="PF02663"/>
    </source>
</evidence>
<accession>A0A9X5AR40</accession>
<name>A0A9X5AR40_9BRAD</name>
<organism evidence="2 3">
    <name type="scientific">Rhodoplanes serenus</name>
    <dbReference type="NCBI Taxonomy" id="200615"/>
    <lineage>
        <taxon>Bacteria</taxon>
        <taxon>Pseudomonadati</taxon>
        <taxon>Pseudomonadota</taxon>
        <taxon>Alphaproteobacteria</taxon>
        <taxon>Hyphomicrobiales</taxon>
        <taxon>Nitrobacteraceae</taxon>
        <taxon>Rhodoplanes</taxon>
    </lineage>
</organism>
<dbReference type="AlphaFoldDB" id="A0A9X5AR40"/>
<feature type="domain" description="Formylmethanofuran dehydrogenase subunit E" evidence="1">
    <location>
        <begin position="58"/>
        <end position="124"/>
    </location>
</feature>
<dbReference type="Gene3D" id="3.30.1330.130">
    <property type="match status" value="1"/>
</dbReference>
<dbReference type="SUPFAM" id="SSF143555">
    <property type="entry name" value="FwdE-like"/>
    <property type="match status" value="1"/>
</dbReference>
<dbReference type="InterPro" id="IPR003814">
    <property type="entry name" value="FmdEsu_dom"/>
</dbReference>
<gene>
    <name evidence="2" type="ORF">GJ689_00705</name>
</gene>
<dbReference type="Proteomes" id="UP000438991">
    <property type="component" value="Unassembled WGS sequence"/>
</dbReference>
<evidence type="ECO:0000313" key="2">
    <source>
        <dbReference type="EMBL" id="MTW14735.1"/>
    </source>
</evidence>